<dbReference type="SUPFAM" id="SSF50331">
    <property type="entry name" value="MOP-like"/>
    <property type="match status" value="1"/>
</dbReference>
<dbReference type="InterPro" id="IPR017871">
    <property type="entry name" value="ABC_transporter-like_CS"/>
</dbReference>
<dbReference type="GO" id="GO:0016887">
    <property type="term" value="F:ATP hydrolysis activity"/>
    <property type="evidence" value="ECO:0007669"/>
    <property type="project" value="InterPro"/>
</dbReference>
<dbReference type="GO" id="GO:0008643">
    <property type="term" value="P:carbohydrate transport"/>
    <property type="evidence" value="ECO:0007669"/>
    <property type="project" value="InterPro"/>
</dbReference>
<proteinExistence type="inferred from homology"/>
<evidence type="ECO:0000313" key="7">
    <source>
        <dbReference type="EMBL" id="SOC13122.1"/>
    </source>
</evidence>
<dbReference type="PANTHER" id="PTHR43875:SF1">
    <property type="entry name" value="OSMOPROTECTIVE COMPOUNDS UPTAKE ATP-BINDING PROTEIN GGTA"/>
    <property type="match status" value="1"/>
</dbReference>
<dbReference type="SUPFAM" id="SSF52540">
    <property type="entry name" value="P-loop containing nucleoside triphosphate hydrolases"/>
    <property type="match status" value="1"/>
</dbReference>
<evidence type="ECO:0000256" key="1">
    <source>
        <dbReference type="ARBA" id="ARBA00004417"/>
    </source>
</evidence>
<comment type="similarity">
    <text evidence="2">Belongs to the ABC transporter superfamily.</text>
</comment>
<dbReference type="PROSITE" id="PS00211">
    <property type="entry name" value="ABC_TRANSPORTER_1"/>
    <property type="match status" value="1"/>
</dbReference>
<accession>A0A285SWT0</accession>
<dbReference type="InterPro" id="IPR027417">
    <property type="entry name" value="P-loop_NTPase"/>
</dbReference>
<dbReference type="Proteomes" id="UP000219331">
    <property type="component" value="Unassembled WGS sequence"/>
</dbReference>
<dbReference type="AlphaFoldDB" id="A0A285SWT0"/>
<dbReference type="Gene3D" id="2.40.50.140">
    <property type="entry name" value="Nucleic acid-binding proteins"/>
    <property type="match status" value="1"/>
</dbReference>
<evidence type="ECO:0000256" key="2">
    <source>
        <dbReference type="ARBA" id="ARBA00005417"/>
    </source>
</evidence>
<dbReference type="InterPro" id="IPR040582">
    <property type="entry name" value="OB_MalK-like"/>
</dbReference>
<keyword evidence="5 7" id="KW-0067">ATP-binding</keyword>
<keyword evidence="4" id="KW-0547">Nucleotide-binding</keyword>
<dbReference type="Pfam" id="PF00005">
    <property type="entry name" value="ABC_tran"/>
    <property type="match status" value="1"/>
</dbReference>
<evidence type="ECO:0000256" key="3">
    <source>
        <dbReference type="ARBA" id="ARBA00022448"/>
    </source>
</evidence>
<dbReference type="PROSITE" id="PS50893">
    <property type="entry name" value="ABC_TRANSPORTER_2"/>
    <property type="match status" value="1"/>
</dbReference>
<keyword evidence="3" id="KW-0813">Transport</keyword>
<dbReference type="RefSeq" id="WP_097175301.1">
    <property type="nucleotide sequence ID" value="NZ_OBML01000007.1"/>
</dbReference>
<dbReference type="InterPro" id="IPR012340">
    <property type="entry name" value="NA-bd_OB-fold"/>
</dbReference>
<organism evidence="7 8">
    <name type="scientific">Stappia indica</name>
    <dbReference type="NCBI Taxonomy" id="538381"/>
    <lineage>
        <taxon>Bacteria</taxon>
        <taxon>Pseudomonadati</taxon>
        <taxon>Pseudomonadota</taxon>
        <taxon>Alphaproteobacteria</taxon>
        <taxon>Hyphomicrobiales</taxon>
        <taxon>Stappiaceae</taxon>
        <taxon>Stappia</taxon>
    </lineage>
</organism>
<feature type="domain" description="ABC transporter" evidence="6">
    <location>
        <begin position="4"/>
        <end position="234"/>
    </location>
</feature>
<name>A0A285SWT0_9HYPH</name>
<sequence>MAEVSLRKLRKTYGGVVAVEGVSLDIARGELIVLLGPSGCGKSTTLRMVAGLESISGGELFIGERNVTQLEPKDRDIAMVFQNYALYPHKTIRANLGFGLKMRGIDAAETVRRVDEVAEMLAITHLLDRKPRQLSGGQMQRVALGRALVRDPAVFLLDEPLSNLDAKLRVRMREEIALLQKRIGKAMIYVTHDQTEAMTLADRIVIMRDGHVQQIGAPLEVYDRPQNVFVAGFIGSPEMNLFPAEIANGRLQMGASAEMSLPAPAGAPDGPVTAGLRPEAMHVAPQGLPFAVRAVEQLGSQTLLIGSIGEVSLRVMEGRRDDIRAGDTVAVSADPSAIHLFDRETEQRLATSAAAAPAHA</sequence>
<dbReference type="NCBIfam" id="NF008653">
    <property type="entry name" value="PRK11650.1"/>
    <property type="match status" value="1"/>
</dbReference>
<dbReference type="InterPro" id="IPR047641">
    <property type="entry name" value="ABC_transpr_MalK/UgpC-like"/>
</dbReference>
<evidence type="ECO:0000256" key="4">
    <source>
        <dbReference type="ARBA" id="ARBA00022741"/>
    </source>
</evidence>
<dbReference type="PANTHER" id="PTHR43875">
    <property type="entry name" value="MALTODEXTRIN IMPORT ATP-BINDING PROTEIN MSMX"/>
    <property type="match status" value="1"/>
</dbReference>
<dbReference type="InterPro" id="IPR003593">
    <property type="entry name" value="AAA+_ATPase"/>
</dbReference>
<dbReference type="OrthoDB" id="9802264at2"/>
<comment type="subcellular location">
    <subcellularLocation>
        <location evidence="1">Cell inner membrane</location>
        <topology evidence="1">Peripheral membrane protein</topology>
    </subcellularLocation>
</comment>
<dbReference type="Gene3D" id="3.40.50.300">
    <property type="entry name" value="P-loop containing nucleotide triphosphate hydrolases"/>
    <property type="match status" value="1"/>
</dbReference>
<reference evidence="7 8" key="1">
    <citation type="submission" date="2017-08" db="EMBL/GenBank/DDBJ databases">
        <authorList>
            <person name="de Groot N.N."/>
        </authorList>
    </citation>
    <scope>NUCLEOTIDE SEQUENCE [LARGE SCALE GENOMIC DNA]</scope>
    <source>
        <strain evidence="7 8">USBA 352</strain>
    </source>
</reference>
<evidence type="ECO:0000256" key="5">
    <source>
        <dbReference type="ARBA" id="ARBA00022840"/>
    </source>
</evidence>
<dbReference type="EMBL" id="OBML01000007">
    <property type="protein sequence ID" value="SOC13122.1"/>
    <property type="molecule type" value="Genomic_DNA"/>
</dbReference>
<protein>
    <submittedName>
        <fullName evidence="7">Carbohydrate ABC transporter ATP-binding protein, CUT1 family</fullName>
    </submittedName>
</protein>
<dbReference type="FunFam" id="3.40.50.300:FF:000042">
    <property type="entry name" value="Maltose/maltodextrin ABC transporter, ATP-binding protein"/>
    <property type="match status" value="1"/>
</dbReference>
<dbReference type="GO" id="GO:0055052">
    <property type="term" value="C:ATP-binding cassette (ABC) transporter complex, substrate-binding subunit-containing"/>
    <property type="evidence" value="ECO:0007669"/>
    <property type="project" value="TreeGrafter"/>
</dbReference>
<dbReference type="GO" id="GO:0005524">
    <property type="term" value="F:ATP binding"/>
    <property type="evidence" value="ECO:0007669"/>
    <property type="project" value="UniProtKB-KW"/>
</dbReference>
<dbReference type="Gene3D" id="2.40.50.100">
    <property type="match status" value="1"/>
</dbReference>
<dbReference type="Pfam" id="PF17912">
    <property type="entry name" value="OB_MalK"/>
    <property type="match status" value="1"/>
</dbReference>
<evidence type="ECO:0000259" key="6">
    <source>
        <dbReference type="PROSITE" id="PS50893"/>
    </source>
</evidence>
<dbReference type="GO" id="GO:0140359">
    <property type="term" value="F:ABC-type transporter activity"/>
    <property type="evidence" value="ECO:0007669"/>
    <property type="project" value="InterPro"/>
</dbReference>
<keyword evidence="8" id="KW-1185">Reference proteome</keyword>
<dbReference type="SMART" id="SM00382">
    <property type="entry name" value="AAA"/>
    <property type="match status" value="1"/>
</dbReference>
<dbReference type="CDD" id="cd03301">
    <property type="entry name" value="ABC_MalK_N"/>
    <property type="match status" value="1"/>
</dbReference>
<dbReference type="STRING" id="538381.GCA_001696535_03608"/>
<gene>
    <name evidence="7" type="ORF">SAMN05421512_10787</name>
</gene>
<dbReference type="InterPro" id="IPR008995">
    <property type="entry name" value="Mo/tungstate-bd_C_term_dom"/>
</dbReference>
<dbReference type="InterPro" id="IPR015855">
    <property type="entry name" value="ABC_transpr_MalK-like"/>
</dbReference>
<evidence type="ECO:0000313" key="8">
    <source>
        <dbReference type="Proteomes" id="UP000219331"/>
    </source>
</evidence>
<dbReference type="InterPro" id="IPR003439">
    <property type="entry name" value="ABC_transporter-like_ATP-bd"/>
</dbReference>